<evidence type="ECO:0000313" key="1">
    <source>
        <dbReference type="EMBL" id="KIH51836.1"/>
    </source>
</evidence>
<accession>A0A0C2G483</accession>
<dbReference type="Proteomes" id="UP000054047">
    <property type="component" value="Unassembled WGS sequence"/>
</dbReference>
<keyword evidence="2" id="KW-1185">Reference proteome</keyword>
<dbReference type="EMBL" id="KN745283">
    <property type="protein sequence ID" value="KIH51836.1"/>
    <property type="molecule type" value="Genomic_DNA"/>
</dbReference>
<dbReference type="AlphaFoldDB" id="A0A0C2G483"/>
<proteinExistence type="predicted"/>
<reference evidence="1 2" key="1">
    <citation type="submission" date="2013-12" db="EMBL/GenBank/DDBJ databases">
        <title>Draft genome of the parsitic nematode Ancylostoma duodenale.</title>
        <authorList>
            <person name="Mitreva M."/>
        </authorList>
    </citation>
    <scope>NUCLEOTIDE SEQUENCE [LARGE SCALE GENOMIC DNA]</scope>
    <source>
        <strain evidence="1 2">Zhejiang</strain>
    </source>
</reference>
<name>A0A0C2G483_9BILA</name>
<organism evidence="1 2">
    <name type="scientific">Ancylostoma duodenale</name>
    <dbReference type="NCBI Taxonomy" id="51022"/>
    <lineage>
        <taxon>Eukaryota</taxon>
        <taxon>Metazoa</taxon>
        <taxon>Ecdysozoa</taxon>
        <taxon>Nematoda</taxon>
        <taxon>Chromadorea</taxon>
        <taxon>Rhabditida</taxon>
        <taxon>Rhabditina</taxon>
        <taxon>Rhabditomorpha</taxon>
        <taxon>Strongyloidea</taxon>
        <taxon>Ancylostomatidae</taxon>
        <taxon>Ancylostomatinae</taxon>
        <taxon>Ancylostoma</taxon>
    </lineage>
</organism>
<evidence type="ECO:0000313" key="2">
    <source>
        <dbReference type="Proteomes" id="UP000054047"/>
    </source>
</evidence>
<gene>
    <name evidence="1" type="ORF">ANCDUO_18071</name>
</gene>
<sequence>MEQAPSTYQSLYLSNPYPYPTEGQYSLPPLQLRPKAQLGLVNNYKGEGDAHHGKSHRGFGAREKLACSENTVYILIQ</sequence>
<protein>
    <submittedName>
        <fullName evidence="1">Uncharacterized protein</fullName>
    </submittedName>
</protein>